<accession>A0A6N6JD57</accession>
<name>A0A6N6JD57_9RHOB</name>
<sequence>MELKTPPTWDWSEAFIKWCGSWMGNLPSRTPDGLVSNCGDSEKTDKPVRTVLASEDVRDQAPLL</sequence>
<dbReference type="EMBL" id="BLJE01000001">
    <property type="protein sequence ID" value="GFE63309.1"/>
    <property type="molecule type" value="Genomic_DNA"/>
</dbReference>
<dbReference type="Proteomes" id="UP000436822">
    <property type="component" value="Unassembled WGS sequence"/>
</dbReference>
<reference evidence="1 2" key="1">
    <citation type="submission" date="2019-12" db="EMBL/GenBank/DDBJ databases">
        <title>Litoreibacter badius sp. nov., a novel bacteriochlorophyll a-containing bacterium in the genus Litoreibacter.</title>
        <authorList>
            <person name="Kanamuro M."/>
            <person name="Takabe Y."/>
            <person name="Mori K."/>
            <person name="Takaichi S."/>
            <person name="Hanada S."/>
        </authorList>
    </citation>
    <scope>NUCLEOTIDE SEQUENCE [LARGE SCALE GENOMIC DNA]</scope>
    <source>
        <strain evidence="1 2">K6</strain>
    </source>
</reference>
<gene>
    <name evidence="1" type="ORF">KIN_03830</name>
</gene>
<dbReference type="AlphaFoldDB" id="A0A6N6JD57"/>
<keyword evidence="2" id="KW-1185">Reference proteome</keyword>
<comment type="caution">
    <text evidence="1">The sequence shown here is derived from an EMBL/GenBank/DDBJ whole genome shotgun (WGS) entry which is preliminary data.</text>
</comment>
<organism evidence="1 2">
    <name type="scientific">Litoreibacter roseus</name>
    <dbReference type="NCBI Taxonomy" id="2601869"/>
    <lineage>
        <taxon>Bacteria</taxon>
        <taxon>Pseudomonadati</taxon>
        <taxon>Pseudomonadota</taxon>
        <taxon>Alphaproteobacteria</taxon>
        <taxon>Rhodobacterales</taxon>
        <taxon>Roseobacteraceae</taxon>
        <taxon>Litoreibacter</taxon>
    </lineage>
</organism>
<proteinExistence type="predicted"/>
<evidence type="ECO:0000313" key="1">
    <source>
        <dbReference type="EMBL" id="GFE63309.1"/>
    </source>
</evidence>
<protein>
    <submittedName>
        <fullName evidence="1">Uncharacterized protein</fullName>
    </submittedName>
</protein>
<evidence type="ECO:0000313" key="2">
    <source>
        <dbReference type="Proteomes" id="UP000436822"/>
    </source>
</evidence>